<protein>
    <submittedName>
        <fullName evidence="5">ATP-binding cassette domain-containing protein</fullName>
    </submittedName>
</protein>
<dbReference type="InterPro" id="IPR027417">
    <property type="entry name" value="P-loop_NTPase"/>
</dbReference>
<dbReference type="Proteomes" id="UP001597196">
    <property type="component" value="Unassembled WGS sequence"/>
</dbReference>
<name>A0ABW4CJX0_9LACO</name>
<evidence type="ECO:0000256" key="1">
    <source>
        <dbReference type="ARBA" id="ARBA00022448"/>
    </source>
</evidence>
<dbReference type="RefSeq" id="WP_203637057.1">
    <property type="nucleotide sequence ID" value="NZ_BOLS01000007.1"/>
</dbReference>
<dbReference type="PROSITE" id="PS50893">
    <property type="entry name" value="ABC_TRANSPORTER_2"/>
    <property type="match status" value="1"/>
</dbReference>
<dbReference type="PANTHER" id="PTHR42939:SF1">
    <property type="entry name" value="ABC TRANSPORTER ATP-BINDING PROTEIN ALBC-RELATED"/>
    <property type="match status" value="1"/>
</dbReference>
<reference evidence="6" key="1">
    <citation type="journal article" date="2019" name="Int. J. Syst. Evol. Microbiol.">
        <title>The Global Catalogue of Microorganisms (GCM) 10K type strain sequencing project: providing services to taxonomists for standard genome sequencing and annotation.</title>
        <authorList>
            <consortium name="The Broad Institute Genomics Platform"/>
            <consortium name="The Broad Institute Genome Sequencing Center for Infectious Disease"/>
            <person name="Wu L."/>
            <person name="Ma J."/>
        </authorList>
    </citation>
    <scope>NUCLEOTIDE SEQUENCE [LARGE SCALE GENOMIC DNA]</scope>
    <source>
        <strain evidence="6">CCM 8980</strain>
    </source>
</reference>
<evidence type="ECO:0000313" key="5">
    <source>
        <dbReference type="EMBL" id="MFD1430035.1"/>
    </source>
</evidence>
<proteinExistence type="predicted"/>
<keyword evidence="3 5" id="KW-0067">ATP-binding</keyword>
<keyword evidence="1" id="KW-0813">Transport</keyword>
<feature type="domain" description="ABC transporter" evidence="4">
    <location>
        <begin position="3"/>
        <end position="219"/>
    </location>
</feature>
<evidence type="ECO:0000313" key="6">
    <source>
        <dbReference type="Proteomes" id="UP001597196"/>
    </source>
</evidence>
<dbReference type="InterPro" id="IPR003593">
    <property type="entry name" value="AAA+_ATPase"/>
</dbReference>
<dbReference type="PANTHER" id="PTHR42939">
    <property type="entry name" value="ABC TRANSPORTER ATP-BINDING PROTEIN ALBC-RELATED"/>
    <property type="match status" value="1"/>
</dbReference>
<dbReference type="GO" id="GO:0005524">
    <property type="term" value="F:ATP binding"/>
    <property type="evidence" value="ECO:0007669"/>
    <property type="project" value="UniProtKB-KW"/>
</dbReference>
<organism evidence="5 6">
    <name type="scientific">Lacticaseibacillus mingshuiensis</name>
    <dbReference type="NCBI Taxonomy" id="2799574"/>
    <lineage>
        <taxon>Bacteria</taxon>
        <taxon>Bacillati</taxon>
        <taxon>Bacillota</taxon>
        <taxon>Bacilli</taxon>
        <taxon>Lactobacillales</taxon>
        <taxon>Lactobacillaceae</taxon>
        <taxon>Lacticaseibacillus</taxon>
    </lineage>
</organism>
<dbReference type="InterPro" id="IPR051782">
    <property type="entry name" value="ABC_Transporter_VariousFunc"/>
</dbReference>
<evidence type="ECO:0000256" key="2">
    <source>
        <dbReference type="ARBA" id="ARBA00022741"/>
    </source>
</evidence>
<evidence type="ECO:0000256" key="3">
    <source>
        <dbReference type="ARBA" id="ARBA00022840"/>
    </source>
</evidence>
<keyword evidence="6" id="KW-1185">Reference proteome</keyword>
<dbReference type="SMART" id="SM00382">
    <property type="entry name" value="AAA"/>
    <property type="match status" value="1"/>
</dbReference>
<keyword evidence="2" id="KW-0547">Nucleotide-binding</keyword>
<dbReference type="InterPro" id="IPR003439">
    <property type="entry name" value="ABC_transporter-like_ATP-bd"/>
</dbReference>
<dbReference type="EMBL" id="JBHTOC010000009">
    <property type="protein sequence ID" value="MFD1430035.1"/>
    <property type="molecule type" value="Genomic_DNA"/>
</dbReference>
<sequence length="219" mass="24530">MKIQIEHYNKTIRRHQVLEDVSATFVSGHVYGLYGRNGSGKSMLLRAISGLIRPTSGKIMIDDKTLGVDFDFSESLGLIIESVRLQPSFTAQQNLEILRDIRKTASDEDIRWALDAVGLADSSQVKVREFSLGMNQKLAIAQAIFEHPAILLLDEPTNALDFQSVREFQDLIAKLRDPDRIIIVASHAKEDLLTIADQFLEMDAGHLSVRQRDDLAMLA</sequence>
<comment type="caution">
    <text evidence="5">The sequence shown here is derived from an EMBL/GenBank/DDBJ whole genome shotgun (WGS) entry which is preliminary data.</text>
</comment>
<accession>A0ABW4CJX0</accession>
<gene>
    <name evidence="5" type="ORF">ACFQ4P_07215</name>
</gene>
<dbReference type="Gene3D" id="3.40.50.300">
    <property type="entry name" value="P-loop containing nucleotide triphosphate hydrolases"/>
    <property type="match status" value="1"/>
</dbReference>
<dbReference type="SUPFAM" id="SSF52540">
    <property type="entry name" value="P-loop containing nucleoside triphosphate hydrolases"/>
    <property type="match status" value="1"/>
</dbReference>
<dbReference type="Pfam" id="PF00005">
    <property type="entry name" value="ABC_tran"/>
    <property type="match status" value="1"/>
</dbReference>
<evidence type="ECO:0000259" key="4">
    <source>
        <dbReference type="PROSITE" id="PS50893"/>
    </source>
</evidence>